<keyword evidence="4 6" id="KW-0472">Membrane</keyword>
<keyword evidence="3 6" id="KW-1133">Transmembrane helix</keyword>
<evidence type="ECO:0000256" key="4">
    <source>
        <dbReference type="ARBA" id="ARBA00023136"/>
    </source>
</evidence>
<name>A0A7S3S5T0_EMIHU</name>
<evidence type="ECO:0000256" key="5">
    <source>
        <dbReference type="SAM" id="MobiDB-lite"/>
    </source>
</evidence>
<dbReference type="Pfam" id="PF03151">
    <property type="entry name" value="TPT"/>
    <property type="match status" value="1"/>
</dbReference>
<comment type="subcellular location">
    <subcellularLocation>
        <location evidence="1">Membrane</location>
        <topology evidence="1">Multi-pass membrane protein</topology>
    </subcellularLocation>
</comment>
<feature type="transmembrane region" description="Helical" evidence="6">
    <location>
        <begin position="67"/>
        <end position="87"/>
    </location>
</feature>
<evidence type="ECO:0000256" key="1">
    <source>
        <dbReference type="ARBA" id="ARBA00004141"/>
    </source>
</evidence>
<evidence type="ECO:0000256" key="3">
    <source>
        <dbReference type="ARBA" id="ARBA00022989"/>
    </source>
</evidence>
<dbReference type="EMBL" id="HBIR01019035">
    <property type="protein sequence ID" value="CAE0544588.1"/>
    <property type="molecule type" value="Transcribed_RNA"/>
</dbReference>
<sequence>MTMASCSDALRLVIAQKLLKNQKMGSFEALVYTAPACLFFMAPVALFKEIPAARKAGSFALVSEVPQLFFASAFSGFVVNVASFLLVKRTSSVSLKLITMARNGGLVLASALFFGETITALEGIGYAGLLLFFALYTVAKNQEAAAPKEHVSSAVPTDTEAVPLNDPSGFDRCDSMTDTSSEMGRDSMEKARGSRDLA</sequence>
<feature type="transmembrane region" description="Helical" evidence="6">
    <location>
        <begin position="29"/>
        <end position="47"/>
    </location>
</feature>
<dbReference type="GO" id="GO:0016020">
    <property type="term" value="C:membrane"/>
    <property type="evidence" value="ECO:0007669"/>
    <property type="project" value="UniProtKB-SubCell"/>
</dbReference>
<accession>A0A7S3S5T0</accession>
<dbReference type="AlphaFoldDB" id="A0A7S3S5T0"/>
<dbReference type="PANTHER" id="PTHR11132">
    <property type="entry name" value="SOLUTE CARRIER FAMILY 35"/>
    <property type="match status" value="1"/>
</dbReference>
<gene>
    <name evidence="8" type="ORF">EHUX00137_LOCUS14394</name>
</gene>
<feature type="region of interest" description="Disordered" evidence="5">
    <location>
        <begin position="147"/>
        <end position="198"/>
    </location>
</feature>
<evidence type="ECO:0000256" key="2">
    <source>
        <dbReference type="ARBA" id="ARBA00022692"/>
    </source>
</evidence>
<protein>
    <recommendedName>
        <fullName evidence="7">Sugar phosphate transporter domain-containing protein</fullName>
    </recommendedName>
</protein>
<evidence type="ECO:0000256" key="6">
    <source>
        <dbReference type="SAM" id="Phobius"/>
    </source>
</evidence>
<feature type="domain" description="Sugar phosphate transporter" evidence="7">
    <location>
        <begin position="4"/>
        <end position="130"/>
    </location>
</feature>
<feature type="compositionally biased region" description="Basic and acidic residues" evidence="5">
    <location>
        <begin position="183"/>
        <end position="198"/>
    </location>
</feature>
<evidence type="ECO:0000259" key="7">
    <source>
        <dbReference type="Pfam" id="PF03151"/>
    </source>
</evidence>
<keyword evidence="2 6" id="KW-0812">Transmembrane</keyword>
<reference evidence="8" key="1">
    <citation type="submission" date="2021-01" db="EMBL/GenBank/DDBJ databases">
        <authorList>
            <person name="Corre E."/>
            <person name="Pelletier E."/>
            <person name="Niang G."/>
            <person name="Scheremetjew M."/>
            <person name="Finn R."/>
            <person name="Kale V."/>
            <person name="Holt S."/>
            <person name="Cochrane G."/>
            <person name="Meng A."/>
            <person name="Brown T."/>
            <person name="Cohen L."/>
        </authorList>
    </citation>
    <scope>NUCLEOTIDE SEQUENCE</scope>
    <source>
        <strain evidence="8">379</strain>
    </source>
</reference>
<dbReference type="InterPro" id="IPR004853">
    <property type="entry name" value="Sugar_P_trans_dom"/>
</dbReference>
<evidence type="ECO:0000313" key="8">
    <source>
        <dbReference type="EMBL" id="CAE0544588.1"/>
    </source>
</evidence>
<organism evidence="8">
    <name type="scientific">Emiliania huxleyi</name>
    <name type="common">Coccolithophore</name>
    <name type="synonym">Pontosphaera huxleyi</name>
    <dbReference type="NCBI Taxonomy" id="2903"/>
    <lineage>
        <taxon>Eukaryota</taxon>
        <taxon>Haptista</taxon>
        <taxon>Haptophyta</taxon>
        <taxon>Prymnesiophyceae</taxon>
        <taxon>Isochrysidales</taxon>
        <taxon>Noelaerhabdaceae</taxon>
        <taxon>Emiliania</taxon>
    </lineage>
</organism>
<proteinExistence type="predicted"/>
<dbReference type="InterPro" id="IPR050186">
    <property type="entry name" value="TPT_transporter"/>
</dbReference>